<accession>A0A9P6CLX3</accession>
<sequence length="555" mass="61675">MSSLFAVSKFLGGRSRERRRQDSTSSLVSGSTDSIASRGAPKNPPFKLSNLGGPEWTPSLKFQFYFGFFIFSSFAGPISAEETLHQSEAQDAEDTRNRVQKRIQELEEERDQALVHARDAREAQEKGQTRIQELENTLKSVEAELSSKAKTLDALTTSSDGLRMQIDILKVDLKKAKSISKNVEEERDRVREAEQQRDNLDKYARNMEEERDKAILSAQDAHVKAQARIQDLEEELSSKSQTFNALTATSNGLESQIDALTIDLHNILAVRKGVEDERDSALIRARDLGDAHEKAQAQNHALEEALQYAKTEDSEKSRTIDNLSVASKGLQSQIDALKLNLNDALVLSKLREDERDAALNHLREANKAQATVQEHVQELENGLKSTKDDLTSKSQALEALTANSKAQKAEIDTMKSNPRDALAFGKDVAMERDSALTRVRESEDRRENAQAQIQSLKNALQSTKAELNSKSQAVDALTIGSKGLQLEIDALKVAHRDALDAWTRREVERDAALIQAQVHIQELKDTLKAIKARVSKYFILTGIVSIIAALVDAVV</sequence>
<comment type="caution">
    <text evidence="3">The sequence shown here is derived from an EMBL/GenBank/DDBJ whole genome shotgun (WGS) entry which is preliminary data.</text>
</comment>
<dbReference type="AlphaFoldDB" id="A0A9P6CLX3"/>
<keyword evidence="4" id="KW-1185">Reference proteome</keyword>
<gene>
    <name evidence="3" type="ORF">BDN70DRAFT_901602</name>
</gene>
<feature type="region of interest" description="Disordered" evidence="2">
    <location>
        <begin position="13"/>
        <end position="46"/>
    </location>
</feature>
<evidence type="ECO:0008006" key="5">
    <source>
        <dbReference type="Google" id="ProtNLM"/>
    </source>
</evidence>
<feature type="coiled-coil region" evidence="1">
    <location>
        <begin position="89"/>
        <end position="249"/>
    </location>
</feature>
<proteinExistence type="predicted"/>
<dbReference type="Proteomes" id="UP000807469">
    <property type="component" value="Unassembled WGS sequence"/>
</dbReference>
<protein>
    <recommendedName>
        <fullName evidence="5">Myosin heavy chain</fullName>
    </recommendedName>
</protein>
<organism evidence="3 4">
    <name type="scientific">Pholiota conissans</name>
    <dbReference type="NCBI Taxonomy" id="109636"/>
    <lineage>
        <taxon>Eukaryota</taxon>
        <taxon>Fungi</taxon>
        <taxon>Dikarya</taxon>
        <taxon>Basidiomycota</taxon>
        <taxon>Agaricomycotina</taxon>
        <taxon>Agaricomycetes</taxon>
        <taxon>Agaricomycetidae</taxon>
        <taxon>Agaricales</taxon>
        <taxon>Agaricineae</taxon>
        <taxon>Strophariaceae</taxon>
        <taxon>Pholiota</taxon>
    </lineage>
</organism>
<dbReference type="OrthoDB" id="128924at2759"/>
<evidence type="ECO:0000256" key="1">
    <source>
        <dbReference type="SAM" id="Coils"/>
    </source>
</evidence>
<evidence type="ECO:0000313" key="3">
    <source>
        <dbReference type="EMBL" id="KAF9471112.1"/>
    </source>
</evidence>
<name>A0A9P6CLX3_9AGAR</name>
<feature type="compositionally biased region" description="Low complexity" evidence="2">
    <location>
        <begin position="23"/>
        <end position="34"/>
    </location>
</feature>
<keyword evidence="1" id="KW-0175">Coiled coil</keyword>
<dbReference type="EMBL" id="MU155758">
    <property type="protein sequence ID" value="KAF9471112.1"/>
    <property type="molecule type" value="Genomic_DNA"/>
</dbReference>
<evidence type="ECO:0000256" key="2">
    <source>
        <dbReference type="SAM" id="MobiDB-lite"/>
    </source>
</evidence>
<evidence type="ECO:0000313" key="4">
    <source>
        <dbReference type="Proteomes" id="UP000807469"/>
    </source>
</evidence>
<feature type="coiled-coil region" evidence="1">
    <location>
        <begin position="285"/>
        <end position="473"/>
    </location>
</feature>
<reference evidence="3" key="1">
    <citation type="submission" date="2020-11" db="EMBL/GenBank/DDBJ databases">
        <authorList>
            <consortium name="DOE Joint Genome Institute"/>
            <person name="Ahrendt S."/>
            <person name="Riley R."/>
            <person name="Andreopoulos W."/>
            <person name="Labutti K."/>
            <person name="Pangilinan J."/>
            <person name="Ruiz-Duenas F.J."/>
            <person name="Barrasa J.M."/>
            <person name="Sanchez-Garcia M."/>
            <person name="Camarero S."/>
            <person name="Miyauchi S."/>
            <person name="Serrano A."/>
            <person name="Linde D."/>
            <person name="Babiker R."/>
            <person name="Drula E."/>
            <person name="Ayuso-Fernandez I."/>
            <person name="Pacheco R."/>
            <person name="Padilla G."/>
            <person name="Ferreira P."/>
            <person name="Barriuso J."/>
            <person name="Kellner H."/>
            <person name="Castanera R."/>
            <person name="Alfaro M."/>
            <person name="Ramirez L."/>
            <person name="Pisabarro A.G."/>
            <person name="Kuo A."/>
            <person name="Tritt A."/>
            <person name="Lipzen A."/>
            <person name="He G."/>
            <person name="Yan M."/>
            <person name="Ng V."/>
            <person name="Cullen D."/>
            <person name="Martin F."/>
            <person name="Rosso M.-N."/>
            <person name="Henrissat B."/>
            <person name="Hibbett D."/>
            <person name="Martinez A.T."/>
            <person name="Grigoriev I.V."/>
        </authorList>
    </citation>
    <scope>NUCLEOTIDE SEQUENCE</scope>
    <source>
        <strain evidence="3">CIRM-BRFM 674</strain>
    </source>
</reference>